<proteinExistence type="predicted"/>
<organism evidence="1 2">
    <name type="scientific">Pseudotamlana haliotis</name>
    <dbReference type="NCBI Taxonomy" id="2614804"/>
    <lineage>
        <taxon>Bacteria</taxon>
        <taxon>Pseudomonadati</taxon>
        <taxon>Bacteroidota</taxon>
        <taxon>Flavobacteriia</taxon>
        <taxon>Flavobacteriales</taxon>
        <taxon>Flavobacteriaceae</taxon>
        <taxon>Pseudotamlana</taxon>
    </lineage>
</organism>
<evidence type="ECO:0000313" key="1">
    <source>
        <dbReference type="EMBL" id="KAB1067283.1"/>
    </source>
</evidence>
<comment type="caution">
    <text evidence="1">The sequence shown here is derived from an EMBL/GenBank/DDBJ whole genome shotgun (WGS) entry which is preliminary data.</text>
</comment>
<dbReference type="EMBL" id="WAAT01000050">
    <property type="protein sequence ID" value="KAB1067283.1"/>
    <property type="molecule type" value="Genomic_DNA"/>
</dbReference>
<dbReference type="Proteomes" id="UP000441333">
    <property type="component" value="Unassembled WGS sequence"/>
</dbReference>
<dbReference type="Gene3D" id="1.20.120.450">
    <property type="entry name" value="dinb family like domain"/>
    <property type="match status" value="1"/>
</dbReference>
<gene>
    <name evidence="1" type="ORF">F6U93_12780</name>
</gene>
<dbReference type="AlphaFoldDB" id="A0A6N6MAN4"/>
<sequence length="166" mass="18757">MDIIMKSVIKTLENVEVVLTNLTNEHYSNASIGPYHTSVGAHIRHILDYYMCILSKNEAGMVDLTARRRQVAVEENCVIALDYYETIKELLVSSRLPLNDRVVVIDDLGLGKIELDYTYAALLSQANSHTVHHFAIINYILTQLNVQITDANFGYNPSTPKYKKAE</sequence>
<name>A0A6N6MAN4_9FLAO</name>
<evidence type="ECO:0000313" key="2">
    <source>
        <dbReference type="Proteomes" id="UP000441333"/>
    </source>
</evidence>
<keyword evidence="2" id="KW-1185">Reference proteome</keyword>
<dbReference type="InterPro" id="IPR034660">
    <property type="entry name" value="DinB/YfiT-like"/>
</dbReference>
<dbReference type="RefSeq" id="WP_150940424.1">
    <property type="nucleotide sequence ID" value="NZ_WAAT01000050.1"/>
</dbReference>
<reference evidence="1 2" key="1">
    <citation type="submission" date="2019-09" db="EMBL/GenBank/DDBJ databases">
        <authorList>
            <person name="Cao W.R."/>
        </authorList>
    </citation>
    <scope>NUCLEOTIDE SEQUENCE [LARGE SCALE GENOMIC DNA]</scope>
    <source>
        <strain evidence="1 2">B1N29</strain>
    </source>
</reference>
<accession>A0A6N6MAN4</accession>
<evidence type="ECO:0008006" key="3">
    <source>
        <dbReference type="Google" id="ProtNLM"/>
    </source>
</evidence>
<protein>
    <recommendedName>
        <fullName evidence="3">DinB family protein</fullName>
    </recommendedName>
</protein>